<feature type="region of interest" description="Disordered" evidence="5">
    <location>
        <begin position="141"/>
        <end position="162"/>
    </location>
</feature>
<evidence type="ECO:0000256" key="2">
    <source>
        <dbReference type="ARBA" id="ARBA00023136"/>
    </source>
</evidence>
<evidence type="ECO:0000256" key="1">
    <source>
        <dbReference type="ARBA" id="ARBA00022448"/>
    </source>
</evidence>
<name>A0A1G7J2K3_9FLAO</name>
<evidence type="ECO:0000256" key="4">
    <source>
        <dbReference type="PROSITE-ProRule" id="PRU01360"/>
    </source>
</evidence>
<dbReference type="GO" id="GO:0009279">
    <property type="term" value="C:cell outer membrane"/>
    <property type="evidence" value="ECO:0007669"/>
    <property type="project" value="UniProtKB-SubCell"/>
</dbReference>
<feature type="signal peptide" evidence="6">
    <location>
        <begin position="1"/>
        <end position="37"/>
    </location>
</feature>
<dbReference type="Pfam" id="PF13715">
    <property type="entry name" value="CarbopepD_reg_2"/>
    <property type="match status" value="1"/>
</dbReference>
<evidence type="ECO:0000256" key="3">
    <source>
        <dbReference type="ARBA" id="ARBA00023237"/>
    </source>
</evidence>
<keyword evidence="2 4" id="KW-0472">Membrane</keyword>
<dbReference type="FunFam" id="2.60.40.1120:FF:000003">
    <property type="entry name" value="Outer membrane protein Omp121"/>
    <property type="match status" value="1"/>
</dbReference>
<evidence type="ECO:0000256" key="6">
    <source>
        <dbReference type="SAM" id="SignalP"/>
    </source>
</evidence>
<keyword evidence="6" id="KW-0732">Signal</keyword>
<dbReference type="SUPFAM" id="SSF56935">
    <property type="entry name" value="Porins"/>
    <property type="match status" value="1"/>
</dbReference>
<gene>
    <name evidence="8" type="ORF">SAMN05421636_11714</name>
</gene>
<feature type="domain" description="Secretin/TonB short N-terminal" evidence="7">
    <location>
        <begin position="69"/>
        <end position="121"/>
    </location>
</feature>
<accession>A0A1G7J2K3</accession>
<dbReference type="Gene3D" id="2.60.40.1120">
    <property type="entry name" value="Carboxypeptidase-like, regulatory domain"/>
    <property type="match status" value="1"/>
</dbReference>
<dbReference type="SMART" id="SM00965">
    <property type="entry name" value="STN"/>
    <property type="match status" value="1"/>
</dbReference>
<organism evidence="8 9">
    <name type="scientific">Pricia antarctica</name>
    <dbReference type="NCBI Taxonomy" id="641691"/>
    <lineage>
        <taxon>Bacteria</taxon>
        <taxon>Pseudomonadati</taxon>
        <taxon>Bacteroidota</taxon>
        <taxon>Flavobacteriia</taxon>
        <taxon>Flavobacteriales</taxon>
        <taxon>Flavobacteriaceae</taxon>
        <taxon>Pricia</taxon>
    </lineage>
</organism>
<dbReference type="SUPFAM" id="SSF49464">
    <property type="entry name" value="Carboxypeptidase regulatory domain-like"/>
    <property type="match status" value="1"/>
</dbReference>
<dbReference type="Gene3D" id="2.170.130.10">
    <property type="entry name" value="TonB-dependent receptor, plug domain"/>
    <property type="match status" value="1"/>
</dbReference>
<evidence type="ECO:0000259" key="7">
    <source>
        <dbReference type="SMART" id="SM00965"/>
    </source>
</evidence>
<evidence type="ECO:0000313" key="9">
    <source>
        <dbReference type="Proteomes" id="UP000199109"/>
    </source>
</evidence>
<dbReference type="InterPro" id="IPR039426">
    <property type="entry name" value="TonB-dep_rcpt-like"/>
</dbReference>
<feature type="compositionally biased region" description="Polar residues" evidence="5">
    <location>
        <begin position="141"/>
        <end position="152"/>
    </location>
</feature>
<comment type="subcellular location">
    <subcellularLocation>
        <location evidence="4">Cell outer membrane</location>
        <topology evidence="4">Multi-pass membrane protein</topology>
    </subcellularLocation>
</comment>
<dbReference type="InterPro" id="IPR037066">
    <property type="entry name" value="Plug_dom_sf"/>
</dbReference>
<dbReference type="OrthoDB" id="7432683at2"/>
<keyword evidence="3 4" id="KW-0998">Cell outer membrane</keyword>
<dbReference type="InterPro" id="IPR012910">
    <property type="entry name" value="Plug_dom"/>
</dbReference>
<evidence type="ECO:0000313" key="8">
    <source>
        <dbReference type="EMBL" id="SDF19160.1"/>
    </source>
</evidence>
<protein>
    <submittedName>
        <fullName evidence="8">Secretin and TonB N terminus short domain-containing protein</fullName>
    </submittedName>
</protein>
<keyword evidence="4" id="KW-1134">Transmembrane beta strand</keyword>
<evidence type="ECO:0000256" key="5">
    <source>
        <dbReference type="SAM" id="MobiDB-lite"/>
    </source>
</evidence>
<comment type="similarity">
    <text evidence="4">Belongs to the TonB-dependent receptor family.</text>
</comment>
<dbReference type="InterPro" id="IPR011662">
    <property type="entry name" value="Secretin/TonB_short_N"/>
</dbReference>
<reference evidence="8 9" key="1">
    <citation type="submission" date="2016-10" db="EMBL/GenBank/DDBJ databases">
        <authorList>
            <person name="de Groot N.N."/>
        </authorList>
    </citation>
    <scope>NUCLEOTIDE SEQUENCE [LARGE SCALE GENOMIC DNA]</scope>
    <source>
        <strain evidence="8 9">DSM 23421</strain>
    </source>
</reference>
<keyword evidence="4" id="KW-0812">Transmembrane</keyword>
<sequence length="297" mass="32339">MKKLPRLIRNLYPLFKFSLKMKFSTLLLLATLFSMQANETFGQRNKITLNLNGVTVGRLIDEIEGSTEFEFVYRLDDVDLERTVSVRVKKESITTVLDLVFQNTRTTYNLTDNRVYLVKRKKAVINLDTMNTTPKSFLQHSVSGSVTDSSGQPLPGASIVEKGTTNGVTTDFDGNFSIDVTDLDATLEISYVGFATKEVAINGQTNLLISLQEGAANLDEVVVVGYGTQRKRDVTGSISSVSTEEIAQRTPANVFEAVQGQLAGVQINTGSGAPGSGASIRIRGTSTINGVPTHCTW</sequence>
<dbReference type="Pfam" id="PF07715">
    <property type="entry name" value="Plug"/>
    <property type="match status" value="1"/>
</dbReference>
<dbReference type="Proteomes" id="UP000199109">
    <property type="component" value="Unassembled WGS sequence"/>
</dbReference>
<dbReference type="InterPro" id="IPR008969">
    <property type="entry name" value="CarboxyPept-like_regulatory"/>
</dbReference>
<dbReference type="PROSITE" id="PS52016">
    <property type="entry name" value="TONB_DEPENDENT_REC_3"/>
    <property type="match status" value="1"/>
</dbReference>
<keyword evidence="1 4" id="KW-0813">Transport</keyword>
<dbReference type="STRING" id="641691.SAMN05421636_11714"/>
<dbReference type="AlphaFoldDB" id="A0A1G7J2K3"/>
<dbReference type="Pfam" id="PF07660">
    <property type="entry name" value="STN"/>
    <property type="match status" value="1"/>
</dbReference>
<proteinExistence type="inferred from homology"/>
<feature type="chain" id="PRO_5011574505" evidence="6">
    <location>
        <begin position="38"/>
        <end position="297"/>
    </location>
</feature>
<dbReference type="EMBL" id="FNAO01000017">
    <property type="protein sequence ID" value="SDF19160.1"/>
    <property type="molecule type" value="Genomic_DNA"/>
</dbReference>
<keyword evidence="9" id="KW-1185">Reference proteome</keyword>